<dbReference type="PANTHER" id="PTHR14273">
    <property type="entry name" value="LYR MOTIF-CONTAINING PROTEIN 1"/>
    <property type="match status" value="1"/>
</dbReference>
<evidence type="ECO:0000313" key="3">
    <source>
        <dbReference type="Proteomes" id="UP000186698"/>
    </source>
</evidence>
<dbReference type="Pfam" id="PF05347">
    <property type="entry name" value="Complex1_LYR"/>
    <property type="match status" value="1"/>
</dbReference>
<proteinExistence type="inferred from homology"/>
<dbReference type="STRING" id="8355.A0A1L8EQM1"/>
<dbReference type="OMA" id="KNWQSAS"/>
<evidence type="ECO:0000259" key="2">
    <source>
        <dbReference type="Pfam" id="PF05347"/>
    </source>
</evidence>
<dbReference type="CDD" id="cd20261">
    <property type="entry name" value="Complex1_LYR_LYRM1"/>
    <property type="match status" value="1"/>
</dbReference>
<dbReference type="Xenbase" id="XB-GENE-1193905">
    <property type="gene designation" value="lyrm1.S"/>
</dbReference>
<evidence type="ECO:0000313" key="4">
    <source>
        <dbReference type="RefSeq" id="XP_018092588.1"/>
    </source>
</evidence>
<keyword evidence="3" id="KW-1185">Reference proteome</keyword>
<dbReference type="InterPro" id="IPR040330">
    <property type="entry name" value="LYRM1"/>
</dbReference>
<dbReference type="Bgee" id="100137705">
    <property type="expression patterns" value="Expressed in internal ear and 20 other cell types or tissues"/>
</dbReference>
<name>A0A1L8EQM1_XENLA</name>
<organism evidence="3 4">
    <name type="scientific">Xenopus laevis</name>
    <name type="common">African clawed frog</name>
    <dbReference type="NCBI Taxonomy" id="8355"/>
    <lineage>
        <taxon>Eukaryota</taxon>
        <taxon>Metazoa</taxon>
        <taxon>Chordata</taxon>
        <taxon>Craniata</taxon>
        <taxon>Vertebrata</taxon>
        <taxon>Euteleostomi</taxon>
        <taxon>Amphibia</taxon>
        <taxon>Batrachia</taxon>
        <taxon>Anura</taxon>
        <taxon>Pipoidea</taxon>
        <taxon>Pipidae</taxon>
        <taxon>Xenopodinae</taxon>
        <taxon>Xenopus</taxon>
        <taxon>Xenopus</taxon>
    </lineage>
</organism>
<reference evidence="4" key="1">
    <citation type="submission" date="2025-08" db="UniProtKB">
        <authorList>
            <consortium name="RefSeq"/>
        </authorList>
    </citation>
    <scope>IDENTIFICATION</scope>
    <source>
        <strain evidence="4">J_2021</strain>
        <tissue evidence="4">Erythrocytes</tissue>
    </source>
</reference>
<dbReference type="InterPro" id="IPR045294">
    <property type="entry name" value="Complex1_LYR_LYRM1"/>
</dbReference>
<dbReference type="OrthoDB" id="275715at2759"/>
<accession>A0A1L8EQM1</accession>
<evidence type="ECO:0000256" key="1">
    <source>
        <dbReference type="ARBA" id="ARBA00009508"/>
    </source>
</evidence>
<sequence length="122" mass="14450">MTAGTRREVLNLYRQIFRIARKWQAASGLMEETIKEREYIVDEARKLFHRNKQITDLAMIKECTEECKARIEIGLHYRNPYPRPIHLPPLGLALPHSKVFRAQEKLRKQAKPVYLKSYDEIS</sequence>
<dbReference type="GO" id="GO:0005739">
    <property type="term" value="C:mitochondrion"/>
    <property type="evidence" value="ECO:0007669"/>
    <property type="project" value="TreeGrafter"/>
</dbReference>
<gene>
    <name evidence="4 5" type="primary">lyrm1.S</name>
</gene>
<feature type="domain" description="Complex 1 LYR protein" evidence="2">
    <location>
        <begin position="7"/>
        <end position="71"/>
    </location>
</feature>
<dbReference type="GeneID" id="100137705"/>
<comment type="similarity">
    <text evidence="1">Belongs to the complex I LYR family.</text>
</comment>
<dbReference type="PANTHER" id="PTHR14273:SF0">
    <property type="entry name" value="LYR MOTIF-CONTAINING PROTEIN 1"/>
    <property type="match status" value="1"/>
</dbReference>
<dbReference type="AGR" id="Xenbase:XB-GENE-1193905"/>
<dbReference type="RefSeq" id="XP_018092588.1">
    <property type="nucleotide sequence ID" value="XM_018237099.2"/>
</dbReference>
<dbReference type="AlphaFoldDB" id="A0A1L8EQM1"/>
<protein>
    <submittedName>
        <fullName evidence="4">LYR motif-containing protein 1</fullName>
    </submittedName>
</protein>
<evidence type="ECO:0000313" key="5">
    <source>
        <dbReference type="Xenbase" id="XB-GENE-1193905"/>
    </source>
</evidence>
<dbReference type="InterPro" id="IPR008011">
    <property type="entry name" value="Complex1_LYR_dom"/>
</dbReference>
<dbReference type="PaxDb" id="8355-A0A1L8EQM1"/>
<dbReference type="CTD" id="100137705"/>
<dbReference type="KEGG" id="xla:100137705"/>
<dbReference type="Proteomes" id="UP000186698">
    <property type="component" value="Chromosome 9_10S"/>
</dbReference>